<dbReference type="Proteomes" id="UP001148737">
    <property type="component" value="Unassembled WGS sequence"/>
</dbReference>
<protein>
    <submittedName>
        <fullName evidence="1">Uncharacterized protein</fullName>
    </submittedName>
</protein>
<organism evidence="1 2">
    <name type="scientific">Lecanicillium saksenae</name>
    <dbReference type="NCBI Taxonomy" id="468837"/>
    <lineage>
        <taxon>Eukaryota</taxon>
        <taxon>Fungi</taxon>
        <taxon>Dikarya</taxon>
        <taxon>Ascomycota</taxon>
        <taxon>Pezizomycotina</taxon>
        <taxon>Sordariomycetes</taxon>
        <taxon>Hypocreomycetidae</taxon>
        <taxon>Hypocreales</taxon>
        <taxon>Cordycipitaceae</taxon>
        <taxon>Lecanicillium</taxon>
    </lineage>
</organism>
<name>A0ACC1QUS9_9HYPO</name>
<reference evidence="1" key="1">
    <citation type="submission" date="2022-07" db="EMBL/GenBank/DDBJ databases">
        <title>Genome Sequence of Lecanicillium saksenae.</title>
        <authorList>
            <person name="Buettner E."/>
        </authorList>
    </citation>
    <scope>NUCLEOTIDE SEQUENCE</scope>
    <source>
        <strain evidence="1">VT-O1</strain>
    </source>
</reference>
<gene>
    <name evidence="1" type="ORF">NLG97_g5745</name>
</gene>
<evidence type="ECO:0000313" key="2">
    <source>
        <dbReference type="Proteomes" id="UP001148737"/>
    </source>
</evidence>
<sequence length="1523" mass="168753">MARLAIAPALLATSIWVAITPSAAAVAGHRVLWRIRMQAGSFVSQGKHHSNLQATAAVCNTKMSFPAKADQWFWPSEFLASIWDFSLNFEDFVLDILPAASWTILTPLIHYYYINQPVYIRRSAVLWLKLLLAALLFSLEVVIVAIRCAVPDYRTDATVAAAALDIVAALSIATVVYVEHRRGIRASGLLSLYLTIGIIIDGTKTRSYFIRQIPSLSGLAATTTSLRFVLLCVHELPKTGLIIDPAVRDASGREATSGYWSRTFFVFMNPIFSAGYRKIISIDDLGNLGIEFSSGHLFESLSRRWNLAKQKRRHALFLTCMMTWKTSLLVIAVPRLCSTGFMFAQPYVIRHMVLSHRSEIDQHNKGGLVAATFLSYTGAAIAKSASMHMKYRLLTRVRGGLISQLFDKTQRLKLSQAKKQSALTLMNTDIDGIVTGLPSCIEIPFSMIETGLGMYFLAEFVHQATFIVFIPLIFATTMGLIYGKYLTLALRHWNQNIETRVAKTSRVLSQLPGIKMLGLGPKVAEYLQYLRTVEIRSSKKYRYIQGASISTTGFLDMSTPVIVIAGALFWNIFGPKISADVIFPALGLISLVQSPIMNLLKSYPSSMAMLGCFGRIQDHLCLEEHEDPRVILSHAPRDVTRYWPTASGEKVLSTRTVRQDPSRVIHFDNVSIAAVGMDEPILADLTLSLKPGSINALFGSTGSGKTTIFDNILGEGELLSGVIYVNDMSISLCGQKFWLENVTIRASIIGACEYDAVWFLAVVTSCELLEDINQFHEGDQYVIGTGGMKLSGGQRQRLCMARAVYARASTVLIDDSFSSLDRRTARAILFNLLNKNNGLLRQSNTTVLMTNYLPESLQVADYILLLGDDGDLSHMPVDEVDSVSMACIKGLLESASRDMNEEDPPAPELDSDLESSSDPDSAPQVTTSQPPATQQRSVEQTRTGGSRQKGDSKLYWLWIDQIGRRCLTWWLGIVLVMCFAEGFPTVYVRWWIQLSPANKIWFIGYAVLASTAGLLGGPCVFIMMVKLSPRASIGLHGLLTDVVVRSTLGLLGATDSGSILNRYSVDMDLIARHIPAGVYNNLYVGTTTLIQIGIALSGANYMAAILPVLLGLLFVVQRVYLYTSRQLRHLDIESQAPLATVFREAAEGLVYIRTFKWQSHIVARGLRLLNESQKPFYLLLCAQQFLSLVLDCLSSSMATVLAILTLFIKDSSSENSSGLSFLVLIIIGTSFNRSITTWTSLETALGSLSRLRMFLDDTPTESDHDTRPAPSNWPSRGEVQINNVTARYVCDTQKQRRSPVLRQVNLSVTPGQKIGIMGRTGSGKSSLLMALLGFLDYEGSIFIDGIDLRTISRQDIRSKIITISQDQVELEGTIRDNLLPFSKTWVVKEEAEDTGLDEKNETSNHDGVLCQTLMHLQLWDLLENKKGLDTLLSDSGFSHGEMQLMCIARAVVRRRINGGNLVLVDEATGGVDRWRDQVVREVMKDYFRGCTILIVAHRADSIADSHMNLRMNDGRIVKRKSYT</sequence>
<comment type="caution">
    <text evidence="1">The sequence shown here is derived from an EMBL/GenBank/DDBJ whole genome shotgun (WGS) entry which is preliminary data.</text>
</comment>
<proteinExistence type="predicted"/>
<dbReference type="EMBL" id="JANAKD010000680">
    <property type="protein sequence ID" value="KAJ3490638.1"/>
    <property type="molecule type" value="Genomic_DNA"/>
</dbReference>
<evidence type="ECO:0000313" key="1">
    <source>
        <dbReference type="EMBL" id="KAJ3490638.1"/>
    </source>
</evidence>
<keyword evidence="2" id="KW-1185">Reference proteome</keyword>
<accession>A0ACC1QUS9</accession>